<sequence length="356" mass="40634">MNTFANSHRLVRAIANPQHLLRSLLISIRTELVTSMTKDLRGAEATMCRNRIHRLFDYTMGEGKFARSSLALRTYLALNSSPSDEQFDNAVRVSLTIEMLQTFYIIEDDIMDGGKWRRGKPCWYKLPGVGLTAINDGLLLDCGIDTVIRQTIPNHPKMHAILRDFSEAKQKTVIGQMLDTDTTELDTFSWSRYASIVEHKTSHYSFFLPLVVGFHLADRTPTNQTELRRIAYRIGDLFQAQDDFLDCFGDPAITGKSNLTDLAERKCTWITCALVDKLSKTAPEKLAIFRENFGGKSEQQLKIARQIVLEEQIAQQFEHYQNKMIGEIRSELAKFPAEPIRNILSQTLDDIVNRQK</sequence>
<gene>
    <name evidence="8" type="ORF">niasHT_003859</name>
</gene>
<dbReference type="InterPro" id="IPR000092">
    <property type="entry name" value="Polyprenyl_synt"/>
</dbReference>
<dbReference type="EMBL" id="JBICBT010000258">
    <property type="protein sequence ID" value="KAL3119076.1"/>
    <property type="molecule type" value="Genomic_DNA"/>
</dbReference>
<comment type="caution">
    <text evidence="8">The sequence shown here is derived from an EMBL/GenBank/DDBJ whole genome shotgun (WGS) entry which is preliminary data.</text>
</comment>
<accession>A0ABD2LV00</accession>
<dbReference type="SFLD" id="SFLDS00005">
    <property type="entry name" value="Isoprenoid_Synthase_Type_I"/>
    <property type="match status" value="1"/>
</dbReference>
<protein>
    <recommendedName>
        <fullName evidence="6">Farnesyl pyrophosphate synthase</fullName>
    </recommendedName>
</protein>
<evidence type="ECO:0000256" key="5">
    <source>
        <dbReference type="ARBA" id="ARBA00033740"/>
    </source>
</evidence>
<dbReference type="AlphaFoldDB" id="A0ABD2LV00"/>
<comment type="similarity">
    <text evidence="7">Belongs to the FPP/GGPP synthase family.</text>
</comment>
<dbReference type="GO" id="GO:0016740">
    <property type="term" value="F:transferase activity"/>
    <property type="evidence" value="ECO:0007669"/>
    <property type="project" value="UniProtKB-KW"/>
</dbReference>
<reference evidence="8 9" key="1">
    <citation type="submission" date="2024-10" db="EMBL/GenBank/DDBJ databases">
        <authorList>
            <person name="Kim D."/>
        </authorList>
    </citation>
    <scope>NUCLEOTIDE SEQUENCE [LARGE SCALE GENOMIC DNA]</scope>
    <source>
        <strain evidence="8">BH-2024</strain>
    </source>
</reference>
<evidence type="ECO:0000256" key="2">
    <source>
        <dbReference type="ARBA" id="ARBA00022679"/>
    </source>
</evidence>
<dbReference type="GO" id="GO:0046872">
    <property type="term" value="F:metal ion binding"/>
    <property type="evidence" value="ECO:0007669"/>
    <property type="project" value="UniProtKB-KW"/>
</dbReference>
<dbReference type="InterPro" id="IPR008949">
    <property type="entry name" value="Isoprenoid_synthase_dom_sf"/>
</dbReference>
<evidence type="ECO:0000256" key="7">
    <source>
        <dbReference type="RuleBase" id="RU004466"/>
    </source>
</evidence>
<dbReference type="PANTHER" id="PTHR11525">
    <property type="entry name" value="FARNESYL-PYROPHOSPHATE SYNTHETASE"/>
    <property type="match status" value="1"/>
</dbReference>
<keyword evidence="4" id="KW-0460">Magnesium</keyword>
<comment type="cofactor">
    <cofactor evidence="1">
        <name>Mg(2+)</name>
        <dbReference type="ChEBI" id="CHEBI:18420"/>
    </cofactor>
</comment>
<proteinExistence type="inferred from homology"/>
<dbReference type="SUPFAM" id="SSF48576">
    <property type="entry name" value="Terpenoid synthases"/>
    <property type="match status" value="1"/>
</dbReference>
<organism evidence="8 9">
    <name type="scientific">Heterodera trifolii</name>
    <dbReference type="NCBI Taxonomy" id="157864"/>
    <lineage>
        <taxon>Eukaryota</taxon>
        <taxon>Metazoa</taxon>
        <taxon>Ecdysozoa</taxon>
        <taxon>Nematoda</taxon>
        <taxon>Chromadorea</taxon>
        <taxon>Rhabditida</taxon>
        <taxon>Tylenchina</taxon>
        <taxon>Tylenchomorpha</taxon>
        <taxon>Tylenchoidea</taxon>
        <taxon>Heteroderidae</taxon>
        <taxon>Heteroderinae</taxon>
        <taxon>Heterodera</taxon>
    </lineage>
</organism>
<evidence type="ECO:0000256" key="3">
    <source>
        <dbReference type="ARBA" id="ARBA00022723"/>
    </source>
</evidence>
<dbReference type="Gene3D" id="1.10.600.10">
    <property type="entry name" value="Farnesyl Diphosphate Synthase"/>
    <property type="match status" value="1"/>
</dbReference>
<dbReference type="GO" id="GO:0042811">
    <property type="term" value="P:pheromone biosynthetic process"/>
    <property type="evidence" value="ECO:0007669"/>
    <property type="project" value="UniProtKB-ARBA"/>
</dbReference>
<dbReference type="PANTHER" id="PTHR11525:SF0">
    <property type="entry name" value="FARNESYL PYROPHOSPHATE SYNTHASE"/>
    <property type="match status" value="1"/>
</dbReference>
<evidence type="ECO:0000313" key="8">
    <source>
        <dbReference type="EMBL" id="KAL3119076.1"/>
    </source>
</evidence>
<dbReference type="Proteomes" id="UP001620626">
    <property type="component" value="Unassembled WGS sequence"/>
</dbReference>
<evidence type="ECO:0000256" key="6">
    <source>
        <dbReference type="ARBA" id="ARBA00034546"/>
    </source>
</evidence>
<dbReference type="InterPro" id="IPR033749">
    <property type="entry name" value="Polyprenyl_synt_CS"/>
</dbReference>
<dbReference type="InterPro" id="IPR039702">
    <property type="entry name" value="FPS1-like"/>
</dbReference>
<dbReference type="Pfam" id="PF00348">
    <property type="entry name" value="polyprenyl_synt"/>
    <property type="match status" value="1"/>
</dbReference>
<keyword evidence="3" id="KW-0479">Metal-binding</keyword>
<evidence type="ECO:0000256" key="4">
    <source>
        <dbReference type="ARBA" id="ARBA00022842"/>
    </source>
</evidence>
<name>A0ABD2LV00_9BILA</name>
<dbReference type="CDD" id="cd00685">
    <property type="entry name" value="Trans_IPPS_HT"/>
    <property type="match status" value="1"/>
</dbReference>
<comment type="pathway">
    <text evidence="5">Pheromone biosynthesis.</text>
</comment>
<evidence type="ECO:0000313" key="9">
    <source>
        <dbReference type="Proteomes" id="UP001620626"/>
    </source>
</evidence>
<dbReference type="GO" id="GO:0006720">
    <property type="term" value="P:isoprenoid metabolic process"/>
    <property type="evidence" value="ECO:0007669"/>
    <property type="project" value="UniProtKB-ARBA"/>
</dbReference>
<evidence type="ECO:0000256" key="1">
    <source>
        <dbReference type="ARBA" id="ARBA00001946"/>
    </source>
</evidence>
<dbReference type="PROSITE" id="PS00723">
    <property type="entry name" value="POLYPRENYL_SYNTHASE_1"/>
    <property type="match status" value="1"/>
</dbReference>
<keyword evidence="2 7" id="KW-0808">Transferase</keyword>
<keyword evidence="9" id="KW-1185">Reference proteome</keyword>